<dbReference type="AlphaFoldDB" id="A0A9D1RY69"/>
<comment type="caution">
    <text evidence="2">The sequence shown here is derived from an EMBL/GenBank/DDBJ whole genome shotgun (WGS) entry which is preliminary data.</text>
</comment>
<name>A0A9D1RY69_9CORY</name>
<feature type="compositionally biased region" description="Low complexity" evidence="1">
    <location>
        <begin position="61"/>
        <end position="72"/>
    </location>
</feature>
<evidence type="ECO:0000313" key="3">
    <source>
        <dbReference type="Proteomes" id="UP000824189"/>
    </source>
</evidence>
<dbReference type="EMBL" id="DXFZ01000064">
    <property type="protein sequence ID" value="HIW95904.1"/>
    <property type="molecule type" value="Genomic_DNA"/>
</dbReference>
<gene>
    <name evidence="2" type="ORF">H9867_05390</name>
</gene>
<reference evidence="2" key="2">
    <citation type="submission" date="2021-04" db="EMBL/GenBank/DDBJ databases">
        <authorList>
            <person name="Gilroy R."/>
        </authorList>
    </citation>
    <scope>NUCLEOTIDE SEQUENCE</scope>
    <source>
        <strain evidence="2">4376</strain>
    </source>
</reference>
<accession>A0A9D1RY69</accession>
<sequence>MDAVVNKQPHQSRQDIADAHGISLTTLNRWMARHLNTEGTGSGSHKNVPARMLKPRRKKTATSSTSKQKTLF</sequence>
<feature type="region of interest" description="Disordered" evidence="1">
    <location>
        <begin position="36"/>
        <end position="72"/>
    </location>
</feature>
<reference evidence="2" key="1">
    <citation type="journal article" date="2021" name="PeerJ">
        <title>Extensive microbial diversity within the chicken gut microbiome revealed by metagenomics and culture.</title>
        <authorList>
            <person name="Gilroy R."/>
            <person name="Ravi A."/>
            <person name="Getino M."/>
            <person name="Pursley I."/>
            <person name="Horton D.L."/>
            <person name="Alikhan N.F."/>
            <person name="Baker D."/>
            <person name="Gharbi K."/>
            <person name="Hall N."/>
            <person name="Watson M."/>
            <person name="Adriaenssens E.M."/>
            <person name="Foster-Nyarko E."/>
            <person name="Jarju S."/>
            <person name="Secka A."/>
            <person name="Antonio M."/>
            <person name="Oren A."/>
            <person name="Chaudhuri R.R."/>
            <person name="La Ragione R."/>
            <person name="Hildebrand F."/>
            <person name="Pallen M.J."/>
        </authorList>
    </citation>
    <scope>NUCLEOTIDE SEQUENCE</scope>
    <source>
        <strain evidence="2">4376</strain>
    </source>
</reference>
<proteinExistence type="predicted"/>
<protein>
    <recommendedName>
        <fullName evidence="4">Transposase</fullName>
    </recommendedName>
</protein>
<evidence type="ECO:0008006" key="4">
    <source>
        <dbReference type="Google" id="ProtNLM"/>
    </source>
</evidence>
<organism evidence="2 3">
    <name type="scientific">Candidatus Corynebacterium gallistercoris</name>
    <dbReference type="NCBI Taxonomy" id="2838530"/>
    <lineage>
        <taxon>Bacteria</taxon>
        <taxon>Bacillati</taxon>
        <taxon>Actinomycetota</taxon>
        <taxon>Actinomycetes</taxon>
        <taxon>Mycobacteriales</taxon>
        <taxon>Corynebacteriaceae</taxon>
        <taxon>Corynebacterium</taxon>
    </lineage>
</organism>
<evidence type="ECO:0000313" key="2">
    <source>
        <dbReference type="EMBL" id="HIW95904.1"/>
    </source>
</evidence>
<dbReference type="Proteomes" id="UP000824189">
    <property type="component" value="Unassembled WGS sequence"/>
</dbReference>
<evidence type="ECO:0000256" key="1">
    <source>
        <dbReference type="SAM" id="MobiDB-lite"/>
    </source>
</evidence>